<dbReference type="Gene3D" id="3.40.50.720">
    <property type="entry name" value="NAD(P)-binding Rossmann-like Domain"/>
    <property type="match status" value="1"/>
</dbReference>
<name>A0A370LD12_9HYPH</name>
<sequence>MKQRVIHVGIGVFGRRWCSEFLKTNVADGTIEVVALVDLNPEALAFGAAQLGLPPERCYQDAAKAFAEVKADFCTVVVTPAYHEAIIDLAIAHGLDILCEKPIADTMAATLRVARKVEAAGLKMAVTMSHRFDQDKTTLRRIVRSGVLGKINHVSLRFLGDMRQHMAWSSLFRHEMADPLLIEGAIHHLDIIADFAGGAPCRTVYANTWKPSWAAYVGDTDGIVTMEFENGVRAVYEGSCAHSTGLNTFYKEYIRVDGELGSAVLHHRDVEVFMRQDIWRQQSREGGGQKIPLLEQRKWINNWLIELFCQWRDGGPALETQVAANVQASALVFGAIESSRSGQVVRLQELLAKAA</sequence>
<gene>
    <name evidence="3" type="ORF">DWE98_04650</name>
</gene>
<dbReference type="AlphaFoldDB" id="A0A370LD12"/>
<accession>A0A370LD12</accession>
<dbReference type="InterPro" id="IPR000683">
    <property type="entry name" value="Gfo/Idh/MocA-like_OxRdtase_N"/>
</dbReference>
<dbReference type="RefSeq" id="WP_114827933.1">
    <property type="nucleotide sequence ID" value="NZ_QQTO01000019.1"/>
</dbReference>
<reference evidence="4" key="1">
    <citation type="submission" date="2018-07" db="EMBL/GenBank/DDBJ databases">
        <authorList>
            <person name="Safronova V.I."/>
            <person name="Chirak E.R."/>
            <person name="Sazanova A.L."/>
        </authorList>
    </citation>
    <scope>NUCLEOTIDE SEQUENCE [LARGE SCALE GENOMIC DNA]</scope>
    <source>
        <strain evidence="4">RCAM04685</strain>
    </source>
</reference>
<dbReference type="EMBL" id="QQTP01000001">
    <property type="protein sequence ID" value="RDJ29821.1"/>
    <property type="molecule type" value="Genomic_DNA"/>
</dbReference>
<evidence type="ECO:0000313" key="4">
    <source>
        <dbReference type="Proteomes" id="UP000255207"/>
    </source>
</evidence>
<feature type="domain" description="Gfo/Idh/MocA-like oxidoreductase N-terminal" evidence="1">
    <location>
        <begin position="5"/>
        <end position="126"/>
    </location>
</feature>
<dbReference type="InterPro" id="IPR055170">
    <property type="entry name" value="GFO_IDH_MocA-like_dom"/>
</dbReference>
<dbReference type="SUPFAM" id="SSF51735">
    <property type="entry name" value="NAD(P)-binding Rossmann-fold domains"/>
    <property type="match status" value="1"/>
</dbReference>
<evidence type="ECO:0000259" key="2">
    <source>
        <dbReference type="Pfam" id="PF22725"/>
    </source>
</evidence>
<dbReference type="PANTHER" id="PTHR43377:SF1">
    <property type="entry name" value="BILIVERDIN REDUCTASE A"/>
    <property type="match status" value="1"/>
</dbReference>
<dbReference type="InterPro" id="IPR051450">
    <property type="entry name" value="Gfo/Idh/MocA_Oxidoreductases"/>
</dbReference>
<keyword evidence="4" id="KW-1185">Reference proteome</keyword>
<dbReference type="Gene3D" id="3.30.360.10">
    <property type="entry name" value="Dihydrodipicolinate Reductase, domain 2"/>
    <property type="match status" value="1"/>
</dbReference>
<feature type="domain" description="GFO/IDH/MocA-like oxidoreductase" evidence="2">
    <location>
        <begin position="138"/>
        <end position="263"/>
    </location>
</feature>
<dbReference type="InterPro" id="IPR036291">
    <property type="entry name" value="NAD(P)-bd_dom_sf"/>
</dbReference>
<dbReference type="GO" id="GO:0000166">
    <property type="term" value="F:nucleotide binding"/>
    <property type="evidence" value="ECO:0007669"/>
    <property type="project" value="InterPro"/>
</dbReference>
<dbReference type="Pfam" id="PF01408">
    <property type="entry name" value="GFO_IDH_MocA"/>
    <property type="match status" value="1"/>
</dbReference>
<comment type="caution">
    <text evidence="3">The sequence shown here is derived from an EMBL/GenBank/DDBJ whole genome shotgun (WGS) entry which is preliminary data.</text>
</comment>
<dbReference type="PANTHER" id="PTHR43377">
    <property type="entry name" value="BILIVERDIN REDUCTASE A"/>
    <property type="match status" value="1"/>
</dbReference>
<dbReference type="Proteomes" id="UP000255207">
    <property type="component" value="Unassembled WGS sequence"/>
</dbReference>
<dbReference type="Pfam" id="PF22725">
    <property type="entry name" value="GFO_IDH_MocA_C3"/>
    <property type="match status" value="1"/>
</dbReference>
<dbReference type="OrthoDB" id="9792935at2"/>
<organism evidence="3 4">
    <name type="scientific">Bosea caraganae</name>
    <dbReference type="NCBI Taxonomy" id="2763117"/>
    <lineage>
        <taxon>Bacteria</taxon>
        <taxon>Pseudomonadati</taxon>
        <taxon>Pseudomonadota</taxon>
        <taxon>Alphaproteobacteria</taxon>
        <taxon>Hyphomicrobiales</taxon>
        <taxon>Boseaceae</taxon>
        <taxon>Bosea</taxon>
    </lineage>
</organism>
<evidence type="ECO:0000313" key="3">
    <source>
        <dbReference type="EMBL" id="RDJ29821.1"/>
    </source>
</evidence>
<dbReference type="SUPFAM" id="SSF55347">
    <property type="entry name" value="Glyceraldehyde-3-phosphate dehydrogenase-like, C-terminal domain"/>
    <property type="match status" value="1"/>
</dbReference>
<evidence type="ECO:0000259" key="1">
    <source>
        <dbReference type="Pfam" id="PF01408"/>
    </source>
</evidence>
<protein>
    <submittedName>
        <fullName evidence="3">Gfo/Idh/MocA family oxidoreductase</fullName>
    </submittedName>
</protein>
<proteinExistence type="predicted"/>